<protein>
    <recommendedName>
        <fullName evidence="1">Cupin type-2 domain-containing protein</fullName>
    </recommendedName>
</protein>
<evidence type="ECO:0000313" key="3">
    <source>
        <dbReference type="Proteomes" id="UP000606730"/>
    </source>
</evidence>
<dbReference type="InterPro" id="IPR013096">
    <property type="entry name" value="Cupin_2"/>
</dbReference>
<dbReference type="InterPro" id="IPR052535">
    <property type="entry name" value="Bacilysin_H2HPP_isomerase"/>
</dbReference>
<accession>A0A917ADE3</accession>
<reference evidence="2" key="2">
    <citation type="submission" date="2020-09" db="EMBL/GenBank/DDBJ databases">
        <authorList>
            <person name="Sun Q."/>
            <person name="Zhou Y."/>
        </authorList>
    </citation>
    <scope>NUCLEOTIDE SEQUENCE</scope>
    <source>
        <strain evidence="2">CGMCC 1.16012</strain>
    </source>
</reference>
<dbReference type="InterPro" id="IPR014710">
    <property type="entry name" value="RmlC-like_jellyroll"/>
</dbReference>
<reference evidence="2" key="1">
    <citation type="journal article" date="2014" name="Int. J. Syst. Evol. Microbiol.">
        <title>Complete genome sequence of Corynebacterium casei LMG S-19264T (=DSM 44701T), isolated from a smear-ripened cheese.</title>
        <authorList>
            <consortium name="US DOE Joint Genome Institute (JGI-PGF)"/>
            <person name="Walter F."/>
            <person name="Albersmeier A."/>
            <person name="Kalinowski J."/>
            <person name="Ruckert C."/>
        </authorList>
    </citation>
    <scope>NUCLEOTIDE SEQUENCE</scope>
    <source>
        <strain evidence="2">CGMCC 1.16012</strain>
    </source>
</reference>
<sequence>MNIPEFILALPQVDVPFDPEVVETRAIQSDRGLMMMVMAHQDFELPMHHHKAQWGTVLEGELNLTIGDETRTYLRGDSYSIPDGAVHGGSLKAGTVVIDIFEEPDRYPIKSD</sequence>
<proteinExistence type="predicted"/>
<dbReference type="AlphaFoldDB" id="A0A917ADE3"/>
<dbReference type="OrthoDB" id="882143at2"/>
<comment type="caution">
    <text evidence="2">The sequence shown here is derived from an EMBL/GenBank/DDBJ whole genome shotgun (WGS) entry which is preliminary data.</text>
</comment>
<feature type="domain" description="Cupin type-2" evidence="1">
    <location>
        <begin position="35"/>
        <end position="88"/>
    </location>
</feature>
<dbReference type="RefSeq" id="WP_095597099.1">
    <property type="nucleotide sequence ID" value="NZ_BMKN01000001.1"/>
</dbReference>
<dbReference type="PANTHER" id="PTHR40112">
    <property type="entry name" value="H2HPP ISOMERASE"/>
    <property type="match status" value="1"/>
</dbReference>
<name>A0A917ADE3_9RHOB</name>
<dbReference type="Proteomes" id="UP000606730">
    <property type="component" value="Unassembled WGS sequence"/>
</dbReference>
<keyword evidence="3" id="KW-1185">Reference proteome</keyword>
<dbReference type="EMBL" id="BMKN01000001">
    <property type="protein sequence ID" value="GGE42725.1"/>
    <property type="molecule type" value="Genomic_DNA"/>
</dbReference>
<dbReference type="PANTHER" id="PTHR40112:SF1">
    <property type="entry name" value="H2HPP ISOMERASE"/>
    <property type="match status" value="1"/>
</dbReference>
<organism evidence="2 3">
    <name type="scientific">Actibacterium pelagium</name>
    <dbReference type="NCBI Taxonomy" id="2029103"/>
    <lineage>
        <taxon>Bacteria</taxon>
        <taxon>Pseudomonadati</taxon>
        <taxon>Pseudomonadota</taxon>
        <taxon>Alphaproteobacteria</taxon>
        <taxon>Rhodobacterales</taxon>
        <taxon>Roseobacteraceae</taxon>
        <taxon>Actibacterium</taxon>
    </lineage>
</organism>
<dbReference type="InterPro" id="IPR011051">
    <property type="entry name" value="RmlC_Cupin_sf"/>
</dbReference>
<gene>
    <name evidence="2" type="ORF">GCM10011517_07930</name>
</gene>
<evidence type="ECO:0000313" key="2">
    <source>
        <dbReference type="EMBL" id="GGE42725.1"/>
    </source>
</evidence>
<evidence type="ECO:0000259" key="1">
    <source>
        <dbReference type="Pfam" id="PF07883"/>
    </source>
</evidence>
<dbReference type="SUPFAM" id="SSF51182">
    <property type="entry name" value="RmlC-like cupins"/>
    <property type="match status" value="1"/>
</dbReference>
<dbReference type="Gene3D" id="2.60.120.10">
    <property type="entry name" value="Jelly Rolls"/>
    <property type="match status" value="1"/>
</dbReference>
<dbReference type="Pfam" id="PF07883">
    <property type="entry name" value="Cupin_2"/>
    <property type="match status" value="1"/>
</dbReference>